<evidence type="ECO:0000313" key="3">
    <source>
        <dbReference type="Proteomes" id="UP000254807"/>
    </source>
</evidence>
<dbReference type="EMBL" id="UFYW01000001">
    <property type="protein sequence ID" value="STD84111.1"/>
    <property type="molecule type" value="Genomic_DNA"/>
</dbReference>
<keyword evidence="2" id="KW-0808">Transferase</keyword>
<dbReference type="PANTHER" id="PTHR18964:SF165">
    <property type="entry name" value="BETA-GLUCOSIDE KINASE"/>
    <property type="match status" value="1"/>
</dbReference>
<keyword evidence="3" id="KW-1185">Reference proteome</keyword>
<gene>
    <name evidence="2" type="primary">bglK_3</name>
    <name evidence="2" type="ORF">NCTC12360_02635</name>
</gene>
<dbReference type="AlphaFoldDB" id="A0A376H004"/>
<dbReference type="EC" id="2.7.1.85" evidence="2"/>
<dbReference type="RefSeq" id="WP_060813085.1">
    <property type="nucleotide sequence ID" value="NZ_JAJGOJ010000003.1"/>
</dbReference>
<dbReference type="Gene3D" id="3.30.420.40">
    <property type="match status" value="2"/>
</dbReference>
<organism evidence="2 3">
    <name type="scientific">Enterococcus gallinarum</name>
    <dbReference type="NCBI Taxonomy" id="1353"/>
    <lineage>
        <taxon>Bacteria</taxon>
        <taxon>Bacillati</taxon>
        <taxon>Bacillota</taxon>
        <taxon>Bacilli</taxon>
        <taxon>Lactobacillales</taxon>
        <taxon>Enterococcaceae</taxon>
        <taxon>Enterococcus</taxon>
    </lineage>
</organism>
<dbReference type="PANTHER" id="PTHR18964">
    <property type="entry name" value="ROK (REPRESSOR, ORF, KINASE) FAMILY"/>
    <property type="match status" value="1"/>
</dbReference>
<sequence>MKILAVDIGGTMIKTGLLNSHGERIQLGSFPMNKDYSTVIDRLISHIDNDYPKDFSGIAISTTGLVDPVTQQIGMDSPLYEGFGNRMVSFLTDYYQKPVIAENDGNCALLAEKWLGRGSGASSFAVIVLGTSVGGGLMVDNQLIRGKHFLAGEFGYMLFPEVEKKDWEIWSIAGATRTLVEQVAAEKKDPSIDGYKVVAYYQQNDPAVTIWVDRFIEKLAVACYNLQYILDPEIVLIGGGISESDFLLPLLEKKIQQIAAQIPSTVRLPNVACCQFGNESNLIGACYNWLLQTFEMKTS</sequence>
<accession>A0A376H004</accession>
<dbReference type="OrthoDB" id="9795247at2"/>
<evidence type="ECO:0000313" key="2">
    <source>
        <dbReference type="EMBL" id="STD84111.1"/>
    </source>
</evidence>
<dbReference type="SUPFAM" id="SSF53067">
    <property type="entry name" value="Actin-like ATPase domain"/>
    <property type="match status" value="1"/>
</dbReference>
<name>A0A376H004_ENTGA</name>
<protein>
    <submittedName>
        <fullName evidence="2">N-acetylmannosamine kinase</fullName>
        <ecNumber evidence="2">2.7.1.85</ecNumber>
    </submittedName>
</protein>
<dbReference type="InterPro" id="IPR000600">
    <property type="entry name" value="ROK"/>
</dbReference>
<reference evidence="2 3" key="1">
    <citation type="submission" date="2018-06" db="EMBL/GenBank/DDBJ databases">
        <authorList>
            <consortium name="Pathogen Informatics"/>
            <person name="Doyle S."/>
        </authorList>
    </citation>
    <scope>NUCLEOTIDE SEQUENCE [LARGE SCALE GENOMIC DNA]</scope>
    <source>
        <strain evidence="2 3">NCTC12360</strain>
    </source>
</reference>
<dbReference type="Pfam" id="PF00480">
    <property type="entry name" value="ROK"/>
    <property type="match status" value="1"/>
</dbReference>
<dbReference type="CDD" id="cd24152">
    <property type="entry name" value="ASKHA_NBD_ROK-like"/>
    <property type="match status" value="1"/>
</dbReference>
<dbReference type="GO" id="GO:0047700">
    <property type="term" value="F:beta-glucoside kinase activity"/>
    <property type="evidence" value="ECO:0007669"/>
    <property type="project" value="UniProtKB-EC"/>
</dbReference>
<keyword evidence="2" id="KW-0418">Kinase</keyword>
<evidence type="ECO:0000256" key="1">
    <source>
        <dbReference type="ARBA" id="ARBA00006479"/>
    </source>
</evidence>
<proteinExistence type="inferred from homology"/>
<dbReference type="InterPro" id="IPR043129">
    <property type="entry name" value="ATPase_NBD"/>
</dbReference>
<dbReference type="Proteomes" id="UP000254807">
    <property type="component" value="Unassembled WGS sequence"/>
</dbReference>
<comment type="similarity">
    <text evidence="1">Belongs to the ROK (NagC/XylR) family.</text>
</comment>